<evidence type="ECO:0000256" key="4">
    <source>
        <dbReference type="ARBA" id="ARBA00023284"/>
    </source>
</evidence>
<accession>X1MGG1</accession>
<evidence type="ECO:0000256" key="2">
    <source>
        <dbReference type="ARBA" id="ARBA00022748"/>
    </source>
</evidence>
<dbReference type="InterPro" id="IPR036249">
    <property type="entry name" value="Thioredoxin-like_sf"/>
</dbReference>
<dbReference type="Gene3D" id="3.40.30.10">
    <property type="entry name" value="Glutaredoxin"/>
    <property type="match status" value="1"/>
</dbReference>
<name>X1MGG1_9ZZZZ</name>
<keyword evidence="4" id="KW-0676">Redox-active center</keyword>
<evidence type="ECO:0000256" key="3">
    <source>
        <dbReference type="ARBA" id="ARBA00023157"/>
    </source>
</evidence>
<dbReference type="EMBL" id="BARV01006819">
    <property type="protein sequence ID" value="GAI17161.1"/>
    <property type="molecule type" value="Genomic_DNA"/>
</dbReference>
<comment type="caution">
    <text evidence="6">The sequence shown here is derived from an EMBL/GenBank/DDBJ whole genome shotgun (WGS) entry which is preliminary data.</text>
</comment>
<evidence type="ECO:0000259" key="5">
    <source>
        <dbReference type="Pfam" id="PF00578"/>
    </source>
</evidence>
<dbReference type="SUPFAM" id="SSF52833">
    <property type="entry name" value="Thioredoxin-like"/>
    <property type="match status" value="1"/>
</dbReference>
<keyword evidence="2" id="KW-0201">Cytochrome c-type biogenesis</keyword>
<dbReference type="InterPro" id="IPR000866">
    <property type="entry name" value="AhpC/TSA"/>
</dbReference>
<evidence type="ECO:0000256" key="1">
    <source>
        <dbReference type="ARBA" id="ARBA00004196"/>
    </source>
</evidence>
<reference evidence="6" key="1">
    <citation type="journal article" date="2014" name="Front. Microbiol.">
        <title>High frequency of phylogenetically diverse reductive dehalogenase-homologous genes in deep subseafloor sedimentary metagenomes.</title>
        <authorList>
            <person name="Kawai M."/>
            <person name="Futagami T."/>
            <person name="Toyoda A."/>
            <person name="Takaki Y."/>
            <person name="Nishi S."/>
            <person name="Hori S."/>
            <person name="Arai W."/>
            <person name="Tsubouchi T."/>
            <person name="Morono Y."/>
            <person name="Uchiyama I."/>
            <person name="Ito T."/>
            <person name="Fujiyama A."/>
            <person name="Inagaki F."/>
            <person name="Takami H."/>
        </authorList>
    </citation>
    <scope>NUCLEOTIDE SEQUENCE</scope>
    <source>
        <strain evidence="6">Expedition CK06-06</strain>
    </source>
</reference>
<dbReference type="InterPro" id="IPR050553">
    <property type="entry name" value="Thioredoxin_ResA/DsbE_sf"/>
</dbReference>
<sequence>TSGYQVDGSVESENIRILVEQLLSTRADLDSLLTVAESIENPESPQMDIVRSSYTQVIVNQKRFTIRYLVEHMTSLSSVYALYQKYDEENLVMGQEADLQYFKVVADSLEMAFPNSSLTRSLRADIDQREAAYQQMNQMNTLMEMAEEATGMLDLSIADRDGNEITLSTFSGNVILVAFWASGDEMSINALLQLRSTYDKYHQKGFEIYAISLDNNKIQWMNAIDFNEFGWINVSELTYPDSRANLLYNVTSLPSVFLISREGDIVAKNLYGRTLETWLDNLL</sequence>
<dbReference type="CDD" id="cd02966">
    <property type="entry name" value="TlpA_like_family"/>
    <property type="match status" value="1"/>
</dbReference>
<proteinExistence type="predicted"/>
<dbReference type="PANTHER" id="PTHR42852">
    <property type="entry name" value="THIOL:DISULFIDE INTERCHANGE PROTEIN DSBE"/>
    <property type="match status" value="1"/>
</dbReference>
<evidence type="ECO:0000313" key="6">
    <source>
        <dbReference type="EMBL" id="GAI17161.1"/>
    </source>
</evidence>
<comment type="subcellular location">
    <subcellularLocation>
        <location evidence="1">Cell envelope</location>
    </subcellularLocation>
</comment>
<feature type="domain" description="Alkyl hydroperoxide reductase subunit C/ Thiol specific antioxidant" evidence="5">
    <location>
        <begin position="154"/>
        <end position="267"/>
    </location>
</feature>
<dbReference type="GO" id="GO:0030313">
    <property type="term" value="C:cell envelope"/>
    <property type="evidence" value="ECO:0007669"/>
    <property type="project" value="UniProtKB-SubCell"/>
</dbReference>
<dbReference type="PANTHER" id="PTHR42852:SF6">
    <property type="entry name" value="THIOL:DISULFIDE INTERCHANGE PROTEIN DSBE"/>
    <property type="match status" value="1"/>
</dbReference>
<organism evidence="6">
    <name type="scientific">marine sediment metagenome</name>
    <dbReference type="NCBI Taxonomy" id="412755"/>
    <lineage>
        <taxon>unclassified sequences</taxon>
        <taxon>metagenomes</taxon>
        <taxon>ecological metagenomes</taxon>
    </lineage>
</organism>
<protein>
    <recommendedName>
        <fullName evidence="5">Alkyl hydroperoxide reductase subunit C/ Thiol specific antioxidant domain-containing protein</fullName>
    </recommendedName>
</protein>
<dbReference type="AlphaFoldDB" id="X1MGG1"/>
<dbReference type="Pfam" id="PF00578">
    <property type="entry name" value="AhpC-TSA"/>
    <property type="match status" value="1"/>
</dbReference>
<gene>
    <name evidence="6" type="ORF">S06H3_13958</name>
</gene>
<feature type="non-terminal residue" evidence="6">
    <location>
        <position position="1"/>
    </location>
</feature>
<keyword evidence="3" id="KW-1015">Disulfide bond</keyword>
<dbReference type="GO" id="GO:0017004">
    <property type="term" value="P:cytochrome complex assembly"/>
    <property type="evidence" value="ECO:0007669"/>
    <property type="project" value="UniProtKB-KW"/>
</dbReference>